<evidence type="ECO:0000313" key="11">
    <source>
        <dbReference type="Proteomes" id="UP000315112"/>
    </source>
</evidence>
<evidence type="ECO:0000256" key="3">
    <source>
        <dbReference type="ARBA" id="ARBA00022989"/>
    </source>
</evidence>
<feature type="transmembrane region" description="Helical" evidence="6">
    <location>
        <begin position="334"/>
        <end position="352"/>
    </location>
</feature>
<dbReference type="EMBL" id="VLKW01000006">
    <property type="protein sequence ID" value="TWI46054.1"/>
    <property type="molecule type" value="Genomic_DNA"/>
</dbReference>
<dbReference type="EMBL" id="CP046904">
    <property type="protein sequence ID" value="QGZ40603.1"/>
    <property type="molecule type" value="Genomic_DNA"/>
</dbReference>
<dbReference type="AlphaFoldDB" id="A0A562PNQ4"/>
<evidence type="ECO:0000256" key="6">
    <source>
        <dbReference type="SAM" id="Phobius"/>
    </source>
</evidence>
<dbReference type="GO" id="GO:0016874">
    <property type="term" value="F:ligase activity"/>
    <property type="evidence" value="ECO:0007669"/>
    <property type="project" value="UniProtKB-KW"/>
</dbReference>
<dbReference type="InterPro" id="IPR017528">
    <property type="entry name" value="CHP03097O-antigen_lig-rel"/>
</dbReference>
<dbReference type="InterPro" id="IPR007016">
    <property type="entry name" value="O-antigen_ligase-rel_domated"/>
</dbReference>
<protein>
    <submittedName>
        <fullName evidence="9">O-glycosylation ligase, exosortase A system-associated</fullName>
    </submittedName>
    <submittedName>
        <fullName evidence="10">Putative O-glycosylation ligase (Exosortase A-associated)</fullName>
    </submittedName>
</protein>
<keyword evidence="2 6" id="KW-0812">Transmembrane</keyword>
<dbReference type="OrthoDB" id="9772644at2"/>
<keyword evidence="3 6" id="KW-1133">Transmembrane helix</keyword>
<gene>
    <name evidence="9" type="ORF">GO485_17085</name>
    <name evidence="10" type="ORF">IP92_03487</name>
</gene>
<evidence type="ECO:0000256" key="2">
    <source>
        <dbReference type="ARBA" id="ARBA00022692"/>
    </source>
</evidence>
<feature type="transmembrane region" description="Helical" evidence="6">
    <location>
        <begin position="372"/>
        <end position="390"/>
    </location>
</feature>
<dbReference type="Proteomes" id="UP000437862">
    <property type="component" value="Chromosome"/>
</dbReference>
<sequence length="443" mass="49663">MRDVLVTLIVFGSLPYIFKRPSLGLVMWIWISVMNPHTQGWGFAREFPFAAIIAVTTVAAMATNPHRRYRLPITPVTITFLAFVAWMGVTSAFAIHPDQIMPQLVKVAKIMGMTIVVLLLLRKRIHIEWMIWTIVVSIGYYGVKGGIFTVRSGAQYRVWGPIGTFIDGNNEIALALVMTIPLMLYLYTLVTHKWGKRALIAAMVLCALASLASYSRGAAIAMAAMLCFLWLKSRNKAMLGMLLVLCVPVALVFMPEQWHARIDTIDEYEQDMSAMGRINAWRMAFNLANDRPFGGGFEIYDSEVFERYAPVPEDVHAAHSIYFQVLGEHGWMGLALYLALGVLTWRTGSWIIRNAEPYKELTWAGNLARMTQVSLLGFAVGGAFLSLLYFDVPYYLMAGMVATRIIVEREKQALVPVPKVNPLAPPPDVDEDTTDEELRHDPA</sequence>
<evidence type="ECO:0000259" key="8">
    <source>
        <dbReference type="Pfam" id="PF19358"/>
    </source>
</evidence>
<feature type="region of interest" description="Disordered" evidence="5">
    <location>
        <begin position="418"/>
        <end position="443"/>
    </location>
</feature>
<dbReference type="PANTHER" id="PTHR37422:SF13">
    <property type="entry name" value="LIPOPOLYSACCHARIDE BIOSYNTHESIS PROTEIN PA4999-RELATED"/>
    <property type="match status" value="1"/>
</dbReference>
<comment type="subcellular location">
    <subcellularLocation>
        <location evidence="1">Membrane</location>
        <topology evidence="1">Multi-pass membrane protein</topology>
    </subcellularLocation>
</comment>
<evidence type="ECO:0000313" key="10">
    <source>
        <dbReference type="EMBL" id="TWI46054.1"/>
    </source>
</evidence>
<feature type="transmembrane region" description="Helical" evidence="6">
    <location>
        <begin position="237"/>
        <end position="254"/>
    </location>
</feature>
<dbReference type="Pfam" id="PF19358">
    <property type="entry name" value="DUF5935"/>
    <property type="match status" value="1"/>
</dbReference>
<feature type="domain" description="DUF5935" evidence="8">
    <location>
        <begin position="1"/>
        <end position="188"/>
    </location>
</feature>
<evidence type="ECO:0000259" key="7">
    <source>
        <dbReference type="Pfam" id="PF04932"/>
    </source>
</evidence>
<feature type="transmembrane region" description="Helical" evidence="6">
    <location>
        <begin position="172"/>
        <end position="190"/>
    </location>
</feature>
<reference evidence="10" key="2">
    <citation type="submission" date="2019-07" db="EMBL/GenBank/DDBJ databases">
        <authorList>
            <person name="Whitman W."/>
            <person name="Huntemann M."/>
            <person name="Clum A."/>
            <person name="Pillay M."/>
            <person name="Palaniappan K."/>
            <person name="Varghese N."/>
            <person name="Mikhailova N."/>
            <person name="Stamatis D."/>
            <person name="Reddy T."/>
            <person name="Daum C."/>
            <person name="Shapiro N."/>
            <person name="Ivanova N."/>
            <person name="Kyrpides N."/>
            <person name="Woyke T."/>
        </authorList>
    </citation>
    <scope>NUCLEOTIDE SEQUENCE</scope>
    <source>
        <strain evidence="10">CGMCC 1.10685</strain>
    </source>
</reference>
<proteinExistence type="predicted"/>
<evidence type="ECO:0000313" key="9">
    <source>
        <dbReference type="EMBL" id="QGZ40603.1"/>
    </source>
</evidence>
<dbReference type="PANTHER" id="PTHR37422">
    <property type="entry name" value="TEICHURONIC ACID BIOSYNTHESIS PROTEIN TUAE"/>
    <property type="match status" value="1"/>
</dbReference>
<reference evidence="10 11" key="1">
    <citation type="journal article" date="2015" name="Stand. Genomic Sci.">
        <title>Genomic Encyclopedia of Bacterial and Archaeal Type Strains, Phase III: the genomes of soil and plant-associated and newly described type strains.</title>
        <authorList>
            <person name="Whitman W.B."/>
            <person name="Woyke T."/>
            <person name="Klenk H.P."/>
            <person name="Zhou Y."/>
            <person name="Lilburn T.G."/>
            <person name="Beck B.J."/>
            <person name="De Vos P."/>
            <person name="Vandamme P."/>
            <person name="Eisen J.A."/>
            <person name="Garrity G."/>
            <person name="Hugenholtz P."/>
            <person name="Kyrpides N.C."/>
        </authorList>
    </citation>
    <scope>NUCLEOTIDE SEQUENCE [LARGE SCALE GENOMIC DNA]</scope>
    <source>
        <strain evidence="10 11">CGMCC 1.10685</strain>
    </source>
</reference>
<keyword evidence="4 6" id="KW-0472">Membrane</keyword>
<evidence type="ECO:0000313" key="12">
    <source>
        <dbReference type="Proteomes" id="UP000437862"/>
    </source>
</evidence>
<keyword evidence="10" id="KW-0436">Ligase</keyword>
<dbReference type="InterPro" id="IPR051533">
    <property type="entry name" value="WaaL-like"/>
</dbReference>
<dbReference type="InterPro" id="IPR045979">
    <property type="entry name" value="DUF5935"/>
</dbReference>
<feature type="transmembrane region" description="Helical" evidence="6">
    <location>
        <begin position="202"/>
        <end position="231"/>
    </location>
</feature>
<organism evidence="10 11">
    <name type="scientific">Pseudoduganella flava</name>
    <dbReference type="NCBI Taxonomy" id="871742"/>
    <lineage>
        <taxon>Bacteria</taxon>
        <taxon>Pseudomonadati</taxon>
        <taxon>Pseudomonadota</taxon>
        <taxon>Betaproteobacteria</taxon>
        <taxon>Burkholderiales</taxon>
        <taxon>Oxalobacteraceae</taxon>
        <taxon>Telluria group</taxon>
        <taxon>Pseudoduganella</taxon>
    </lineage>
</organism>
<evidence type="ECO:0000256" key="5">
    <source>
        <dbReference type="SAM" id="MobiDB-lite"/>
    </source>
</evidence>
<accession>A0A562PNQ4</accession>
<dbReference type="RefSeq" id="WP_145877259.1">
    <property type="nucleotide sequence ID" value="NZ_CP046904.1"/>
</dbReference>
<name>A0A562PNQ4_9BURK</name>
<dbReference type="GO" id="GO:0016020">
    <property type="term" value="C:membrane"/>
    <property type="evidence" value="ECO:0007669"/>
    <property type="project" value="UniProtKB-SubCell"/>
</dbReference>
<keyword evidence="12" id="KW-1185">Reference proteome</keyword>
<feature type="transmembrane region" description="Helical" evidence="6">
    <location>
        <begin position="129"/>
        <end position="152"/>
    </location>
</feature>
<dbReference type="NCBIfam" id="TIGR03097">
    <property type="entry name" value="PEP_O_lig_1"/>
    <property type="match status" value="1"/>
</dbReference>
<reference evidence="9 12" key="3">
    <citation type="submission" date="2019-12" db="EMBL/GenBank/DDBJ databases">
        <title>Draft Genome Sequences of Six Type Strains of the Genus Massilia.</title>
        <authorList>
            <person name="Miess H."/>
            <person name="Frediansyah A."/>
            <person name="Goeker M."/>
            <person name="Gross H."/>
        </authorList>
    </citation>
    <scope>NUCLEOTIDE SEQUENCE [LARGE SCALE GENOMIC DNA]</scope>
    <source>
        <strain evidence="9 12">DSM 26639</strain>
    </source>
</reference>
<evidence type="ECO:0000256" key="4">
    <source>
        <dbReference type="ARBA" id="ARBA00023136"/>
    </source>
</evidence>
<dbReference type="Proteomes" id="UP000315112">
    <property type="component" value="Unassembled WGS sequence"/>
</dbReference>
<feature type="domain" description="O-antigen ligase-related" evidence="7">
    <location>
        <begin position="201"/>
        <end position="338"/>
    </location>
</feature>
<feature type="transmembrane region" description="Helical" evidence="6">
    <location>
        <begin position="73"/>
        <end position="94"/>
    </location>
</feature>
<feature type="transmembrane region" description="Helical" evidence="6">
    <location>
        <begin position="100"/>
        <end position="122"/>
    </location>
</feature>
<feature type="transmembrane region" description="Helical" evidence="6">
    <location>
        <begin position="43"/>
        <end position="61"/>
    </location>
</feature>
<evidence type="ECO:0000256" key="1">
    <source>
        <dbReference type="ARBA" id="ARBA00004141"/>
    </source>
</evidence>
<dbReference type="Pfam" id="PF04932">
    <property type="entry name" value="Wzy_C"/>
    <property type="match status" value="1"/>
</dbReference>